<dbReference type="InterPro" id="IPR006680">
    <property type="entry name" value="Amidohydro-rel"/>
</dbReference>
<dbReference type="Pfam" id="PF04909">
    <property type="entry name" value="Amidohydro_2"/>
    <property type="match status" value="1"/>
</dbReference>
<feature type="domain" description="Amidohydrolase-related" evidence="2">
    <location>
        <begin position="6"/>
        <end position="276"/>
    </location>
</feature>
<evidence type="ECO:0000256" key="1">
    <source>
        <dbReference type="ARBA" id="ARBA00038310"/>
    </source>
</evidence>
<dbReference type="EMBL" id="JAESVA010000004">
    <property type="protein sequence ID" value="MCB8881136.1"/>
    <property type="molecule type" value="Genomic_DNA"/>
</dbReference>
<dbReference type="PANTHER" id="PTHR43569">
    <property type="entry name" value="AMIDOHYDROLASE"/>
    <property type="match status" value="1"/>
</dbReference>
<accession>A0A963Z1Z4</accession>
<organism evidence="3 4">
    <name type="scientific">Acidisoma cellulosilyticum</name>
    <dbReference type="NCBI Taxonomy" id="2802395"/>
    <lineage>
        <taxon>Bacteria</taxon>
        <taxon>Pseudomonadati</taxon>
        <taxon>Pseudomonadota</taxon>
        <taxon>Alphaproteobacteria</taxon>
        <taxon>Acetobacterales</taxon>
        <taxon>Acidocellaceae</taxon>
        <taxon>Acidisoma</taxon>
    </lineage>
</organism>
<sequence length="281" mass="31195">MPQPIIDTHLHLIDQSRLSYPWLGDVPALNRSFSLDEYWSQAQPLGIVAALHMEVDVSPEQSEAETAFVQGLGRPVIGAIASARPEDPHFAAQLERMAATPFIRGIRRILHTSPDELSQAPLFAENLRRLAQYDLSFDLCVLARQLPIAADLVRACPDTRFVLDHCGVPAVEAQALSPWAEDIRRLAELPNLACKISGVVAYAGQQWTTADLRPFVEHCIACFGWDRVVWGSDWPVCTLTGDLGRWVQATHEILSGCSDSETSRLLSGNAKRIYRLSNQDF</sequence>
<dbReference type="SUPFAM" id="SSF51556">
    <property type="entry name" value="Metallo-dependent hydrolases"/>
    <property type="match status" value="1"/>
</dbReference>
<dbReference type="Proteomes" id="UP000721844">
    <property type="component" value="Unassembled WGS sequence"/>
</dbReference>
<proteinExistence type="inferred from homology"/>
<dbReference type="AlphaFoldDB" id="A0A963Z1Z4"/>
<comment type="similarity">
    <text evidence="1">Belongs to the metallo-dependent hydrolases superfamily.</text>
</comment>
<dbReference type="RefSeq" id="WP_227307809.1">
    <property type="nucleotide sequence ID" value="NZ_JAESVA010000004.1"/>
</dbReference>
<dbReference type="Gene3D" id="3.20.20.140">
    <property type="entry name" value="Metal-dependent hydrolases"/>
    <property type="match status" value="1"/>
</dbReference>
<protein>
    <submittedName>
        <fullName evidence="3">Amidohydrolase</fullName>
    </submittedName>
</protein>
<dbReference type="InterPro" id="IPR032466">
    <property type="entry name" value="Metal_Hydrolase"/>
</dbReference>
<evidence type="ECO:0000313" key="3">
    <source>
        <dbReference type="EMBL" id="MCB8881136.1"/>
    </source>
</evidence>
<dbReference type="GO" id="GO:0016787">
    <property type="term" value="F:hydrolase activity"/>
    <property type="evidence" value="ECO:0007669"/>
    <property type="project" value="InterPro"/>
</dbReference>
<name>A0A963Z1Z4_9PROT</name>
<dbReference type="InterPro" id="IPR052350">
    <property type="entry name" value="Metallo-dep_Lactonases"/>
</dbReference>
<evidence type="ECO:0000313" key="4">
    <source>
        <dbReference type="Proteomes" id="UP000721844"/>
    </source>
</evidence>
<keyword evidence="4" id="KW-1185">Reference proteome</keyword>
<reference evidence="3 4" key="1">
    <citation type="journal article" date="2021" name="Microorganisms">
        <title>Acidisoma silvae sp. nov. and Acidisomacellulosilytica sp. nov., Two Acidophilic Bacteria Isolated from Decaying Wood, Hydrolyzing Cellulose and Producing Poly-3-hydroxybutyrate.</title>
        <authorList>
            <person name="Mieszkin S."/>
            <person name="Pouder E."/>
            <person name="Uroz S."/>
            <person name="Simon-Colin C."/>
            <person name="Alain K."/>
        </authorList>
    </citation>
    <scope>NUCLEOTIDE SEQUENCE [LARGE SCALE GENOMIC DNA]</scope>
    <source>
        <strain evidence="3 4">HW T5.17</strain>
    </source>
</reference>
<comment type="caution">
    <text evidence="3">The sequence shown here is derived from an EMBL/GenBank/DDBJ whole genome shotgun (WGS) entry which is preliminary data.</text>
</comment>
<dbReference type="PANTHER" id="PTHR43569:SF1">
    <property type="entry name" value="BLL3371 PROTEIN"/>
    <property type="match status" value="1"/>
</dbReference>
<evidence type="ECO:0000259" key="2">
    <source>
        <dbReference type="Pfam" id="PF04909"/>
    </source>
</evidence>
<gene>
    <name evidence="3" type="ORF">ACELLULO517_12890</name>
</gene>